<dbReference type="EMBL" id="JBHSDU010000014">
    <property type="protein sequence ID" value="MFC4312465.1"/>
    <property type="molecule type" value="Genomic_DNA"/>
</dbReference>
<dbReference type="Gene3D" id="1.10.10.10">
    <property type="entry name" value="Winged helix-like DNA-binding domain superfamily/Winged helix DNA-binding domain"/>
    <property type="match status" value="1"/>
</dbReference>
<evidence type="ECO:0000259" key="5">
    <source>
        <dbReference type="Pfam" id="PF04542"/>
    </source>
</evidence>
<dbReference type="RefSeq" id="WP_380601878.1">
    <property type="nucleotide sequence ID" value="NZ_JBHSDU010000014.1"/>
</dbReference>
<dbReference type="InterPro" id="IPR014284">
    <property type="entry name" value="RNA_pol_sigma-70_dom"/>
</dbReference>
<keyword evidence="3" id="KW-0731">Sigma factor</keyword>
<evidence type="ECO:0000256" key="2">
    <source>
        <dbReference type="ARBA" id="ARBA00023015"/>
    </source>
</evidence>
<feature type="domain" description="RNA polymerase sigma-70 region 2" evidence="5">
    <location>
        <begin position="18"/>
        <end position="80"/>
    </location>
</feature>
<dbReference type="Pfam" id="PF08281">
    <property type="entry name" value="Sigma70_r4_2"/>
    <property type="match status" value="1"/>
</dbReference>
<dbReference type="Gene3D" id="1.10.1740.10">
    <property type="match status" value="1"/>
</dbReference>
<protein>
    <submittedName>
        <fullName evidence="7">RNA polymerase sigma factor</fullName>
    </submittedName>
</protein>
<organism evidence="7 8">
    <name type="scientific">Steroidobacter flavus</name>
    <dbReference type="NCBI Taxonomy" id="1842136"/>
    <lineage>
        <taxon>Bacteria</taxon>
        <taxon>Pseudomonadati</taxon>
        <taxon>Pseudomonadota</taxon>
        <taxon>Gammaproteobacteria</taxon>
        <taxon>Steroidobacterales</taxon>
        <taxon>Steroidobacteraceae</taxon>
        <taxon>Steroidobacter</taxon>
    </lineage>
</organism>
<keyword evidence="8" id="KW-1185">Reference proteome</keyword>
<dbReference type="Proteomes" id="UP001595904">
    <property type="component" value="Unassembled WGS sequence"/>
</dbReference>
<evidence type="ECO:0000259" key="6">
    <source>
        <dbReference type="Pfam" id="PF08281"/>
    </source>
</evidence>
<proteinExistence type="inferred from homology"/>
<evidence type="ECO:0000313" key="7">
    <source>
        <dbReference type="EMBL" id="MFC4312465.1"/>
    </source>
</evidence>
<dbReference type="InterPro" id="IPR007627">
    <property type="entry name" value="RNA_pol_sigma70_r2"/>
</dbReference>
<evidence type="ECO:0000313" key="8">
    <source>
        <dbReference type="Proteomes" id="UP001595904"/>
    </source>
</evidence>
<gene>
    <name evidence="7" type="ORF">ACFPN2_25505</name>
</gene>
<dbReference type="InterPro" id="IPR013324">
    <property type="entry name" value="RNA_pol_sigma_r3/r4-like"/>
</dbReference>
<sequence length="183" mass="21031">MSDHPASAASLQSDLSAQFRGPLIAFFSRRIKDRREAEDLAQEVLLRVLSTDSRRIEHVANFVFKIAINLLRDQRRRQVRAGMPGFIRLDDTASPELEGEFAQTLSPERILSSRSSLEDVVRTLDELGERTRNIFVLFRLEKMKHKDIAERYGISISSVEKHVMRASLHLASRYGRQPEVTQR</sequence>
<reference evidence="8" key="1">
    <citation type="journal article" date="2019" name="Int. J. Syst. Evol. Microbiol.">
        <title>The Global Catalogue of Microorganisms (GCM) 10K type strain sequencing project: providing services to taxonomists for standard genome sequencing and annotation.</title>
        <authorList>
            <consortium name="The Broad Institute Genomics Platform"/>
            <consortium name="The Broad Institute Genome Sequencing Center for Infectious Disease"/>
            <person name="Wu L."/>
            <person name="Ma J."/>
        </authorList>
    </citation>
    <scope>NUCLEOTIDE SEQUENCE [LARGE SCALE GENOMIC DNA]</scope>
    <source>
        <strain evidence="8">CGMCC 1.10759</strain>
    </source>
</reference>
<dbReference type="InterPro" id="IPR013249">
    <property type="entry name" value="RNA_pol_sigma70_r4_t2"/>
</dbReference>
<dbReference type="SUPFAM" id="SSF88946">
    <property type="entry name" value="Sigma2 domain of RNA polymerase sigma factors"/>
    <property type="match status" value="1"/>
</dbReference>
<dbReference type="SUPFAM" id="SSF88659">
    <property type="entry name" value="Sigma3 and sigma4 domains of RNA polymerase sigma factors"/>
    <property type="match status" value="1"/>
</dbReference>
<accession>A0ABV8T084</accession>
<evidence type="ECO:0000256" key="1">
    <source>
        <dbReference type="ARBA" id="ARBA00010641"/>
    </source>
</evidence>
<keyword evidence="4" id="KW-0804">Transcription</keyword>
<dbReference type="NCBIfam" id="TIGR02937">
    <property type="entry name" value="sigma70-ECF"/>
    <property type="match status" value="1"/>
</dbReference>
<comment type="similarity">
    <text evidence="1">Belongs to the sigma-70 factor family. ECF subfamily.</text>
</comment>
<evidence type="ECO:0000256" key="3">
    <source>
        <dbReference type="ARBA" id="ARBA00023082"/>
    </source>
</evidence>
<dbReference type="InterPro" id="IPR013325">
    <property type="entry name" value="RNA_pol_sigma_r2"/>
</dbReference>
<comment type="caution">
    <text evidence="7">The sequence shown here is derived from an EMBL/GenBank/DDBJ whole genome shotgun (WGS) entry which is preliminary data.</text>
</comment>
<dbReference type="PANTHER" id="PTHR43133">
    <property type="entry name" value="RNA POLYMERASE ECF-TYPE SIGMA FACTO"/>
    <property type="match status" value="1"/>
</dbReference>
<dbReference type="InterPro" id="IPR039425">
    <property type="entry name" value="RNA_pol_sigma-70-like"/>
</dbReference>
<keyword evidence="2" id="KW-0805">Transcription regulation</keyword>
<name>A0ABV8T084_9GAMM</name>
<evidence type="ECO:0000256" key="4">
    <source>
        <dbReference type="ARBA" id="ARBA00023163"/>
    </source>
</evidence>
<dbReference type="PANTHER" id="PTHR43133:SF63">
    <property type="entry name" value="RNA POLYMERASE SIGMA FACTOR FECI-RELATED"/>
    <property type="match status" value="1"/>
</dbReference>
<dbReference type="InterPro" id="IPR036388">
    <property type="entry name" value="WH-like_DNA-bd_sf"/>
</dbReference>
<feature type="domain" description="RNA polymerase sigma factor 70 region 4 type 2" evidence="6">
    <location>
        <begin position="118"/>
        <end position="170"/>
    </location>
</feature>
<dbReference type="Pfam" id="PF04542">
    <property type="entry name" value="Sigma70_r2"/>
    <property type="match status" value="1"/>
</dbReference>